<keyword evidence="2" id="KW-1185">Reference proteome</keyword>
<reference evidence="1 2" key="1">
    <citation type="submission" date="2024-04" db="EMBL/GenBank/DDBJ databases">
        <authorList>
            <person name="Fracassetti M."/>
        </authorList>
    </citation>
    <scope>NUCLEOTIDE SEQUENCE [LARGE SCALE GENOMIC DNA]</scope>
</reference>
<evidence type="ECO:0000313" key="1">
    <source>
        <dbReference type="EMBL" id="CAL1377080.1"/>
    </source>
</evidence>
<protein>
    <submittedName>
        <fullName evidence="1">Uncharacterized protein</fullName>
    </submittedName>
</protein>
<sequence>MVSPPSSLFHGGQPFFPSFSASEWRTRPPELAFGTKYLCLPSFPTSVSIEAATDRGASRATVIPRTSHRQGGGLTAVGPNVDLLSPTVNVVAEAAVFFFAQNTRLSSPSLFTIDADLPDVDPSGTPQDCVVTEEPQFPRSTSLRRLTPSSSSSTVERVLGLIVGAAMRNQRVAMSITAPGSAVSEARDCVASSDIMADAVAVFPALTTSGSSTLRCSSSYHPLSVLSSGCSGTAASSLPAPSADDAPSSV</sequence>
<evidence type="ECO:0000313" key="2">
    <source>
        <dbReference type="Proteomes" id="UP001497516"/>
    </source>
</evidence>
<dbReference type="AlphaFoldDB" id="A0AAV2DUM7"/>
<dbReference type="EMBL" id="OZ034816">
    <property type="protein sequence ID" value="CAL1377080.1"/>
    <property type="molecule type" value="Genomic_DNA"/>
</dbReference>
<dbReference type="Proteomes" id="UP001497516">
    <property type="component" value="Chromosome 3"/>
</dbReference>
<name>A0AAV2DUM7_9ROSI</name>
<accession>A0AAV2DUM7</accession>
<proteinExistence type="predicted"/>
<gene>
    <name evidence="1" type="ORF">LTRI10_LOCUS18759</name>
</gene>
<organism evidence="1 2">
    <name type="scientific">Linum trigynum</name>
    <dbReference type="NCBI Taxonomy" id="586398"/>
    <lineage>
        <taxon>Eukaryota</taxon>
        <taxon>Viridiplantae</taxon>
        <taxon>Streptophyta</taxon>
        <taxon>Embryophyta</taxon>
        <taxon>Tracheophyta</taxon>
        <taxon>Spermatophyta</taxon>
        <taxon>Magnoliopsida</taxon>
        <taxon>eudicotyledons</taxon>
        <taxon>Gunneridae</taxon>
        <taxon>Pentapetalae</taxon>
        <taxon>rosids</taxon>
        <taxon>fabids</taxon>
        <taxon>Malpighiales</taxon>
        <taxon>Linaceae</taxon>
        <taxon>Linum</taxon>
    </lineage>
</organism>